<evidence type="ECO:0000313" key="1">
    <source>
        <dbReference type="EMBL" id="AYU69065.1"/>
    </source>
</evidence>
<accession>A0A3G4RTR2</accession>
<dbReference type="InterPro" id="IPR042094">
    <property type="entry name" value="T2SS_GspF_sf"/>
</dbReference>
<keyword evidence="1" id="KW-0614">Plasmid</keyword>
<sequence length="97" mass="11848">MREMNFSQRLRRFIVRKTFSAPYRVQFYEALRFLLENKQPLKTALEQMRDAWTDFWTKMAFPLLNWPQTALSLFVKTVAKTLWNILLVYGFLRKRPQ</sequence>
<name>A0A3G4RTR2_ECOLX</name>
<geneLocation type="plasmid" evidence="1">
    <name>p12-034</name>
</geneLocation>
<dbReference type="EMBL" id="MH847338">
    <property type="protein sequence ID" value="AYU69065.1"/>
    <property type="molecule type" value="Genomic_DNA"/>
</dbReference>
<protein>
    <submittedName>
        <fullName evidence="1">Uncharacterized protein</fullName>
    </submittedName>
</protein>
<organism evidence="1">
    <name type="scientific">Escherichia coli</name>
    <dbReference type="NCBI Taxonomy" id="562"/>
    <lineage>
        <taxon>Bacteria</taxon>
        <taxon>Pseudomonadati</taxon>
        <taxon>Pseudomonadota</taxon>
        <taxon>Gammaproteobacteria</taxon>
        <taxon>Enterobacterales</taxon>
        <taxon>Enterobacteriaceae</taxon>
        <taxon>Escherichia</taxon>
    </lineage>
</organism>
<proteinExistence type="predicted"/>
<dbReference type="Gene3D" id="1.20.81.30">
    <property type="entry name" value="Type II secretion system (T2SS), domain F"/>
    <property type="match status" value="1"/>
</dbReference>
<dbReference type="AlphaFoldDB" id="A0A3G4RTR2"/>
<reference evidence="1" key="1">
    <citation type="journal article" date="2018" name="Vet. Microbiol.">
        <title>Characterization of plasmids harboring blaCTX-M genes in Escherichia coli from French pigs.</title>
        <authorList>
            <person name="Lucas P."/>
            <person name="Jouy E."/>
            <person name="Le Devendec L."/>
            <person name="de Boisseson C."/>
            <person name="Perrin-Guyomard A."/>
            <person name="Jove T."/>
            <person name="Blanchard Y."/>
            <person name="Touzain F."/>
            <person name="Kempf I."/>
        </authorList>
    </citation>
    <scope>NUCLEOTIDE SEQUENCE</scope>
    <source>
        <strain evidence="1">12-034</strain>
        <plasmid evidence="1">p12-034</plasmid>
    </source>
</reference>
<gene>
    <name evidence="1" type="ORF">D0368_00313</name>
</gene>